<protein>
    <submittedName>
        <fullName evidence="2">Uncharacterized protein</fullName>
    </submittedName>
</protein>
<name>A0AAN8K6N0_PATCE</name>
<dbReference type="Gene3D" id="2.10.80.10">
    <property type="entry name" value="Lipase, subunit A"/>
    <property type="match status" value="2"/>
</dbReference>
<reference evidence="2 3" key="1">
    <citation type="submission" date="2024-01" db="EMBL/GenBank/DDBJ databases">
        <title>The genome of the rayed Mediterranean limpet Patella caerulea (Linnaeus, 1758).</title>
        <authorList>
            <person name="Anh-Thu Weber A."/>
            <person name="Halstead-Nussloch G."/>
        </authorList>
    </citation>
    <scope>NUCLEOTIDE SEQUENCE [LARGE SCALE GENOMIC DNA]</scope>
    <source>
        <strain evidence="2">AATW-2023a</strain>
        <tissue evidence="2">Whole specimen</tissue>
    </source>
</reference>
<dbReference type="Proteomes" id="UP001347796">
    <property type="component" value="Unassembled WGS sequence"/>
</dbReference>
<evidence type="ECO:0000313" key="3">
    <source>
        <dbReference type="Proteomes" id="UP001347796"/>
    </source>
</evidence>
<keyword evidence="1" id="KW-0732">Signal</keyword>
<proteinExistence type="predicted"/>
<dbReference type="EMBL" id="JAZGQO010000002">
    <property type="protein sequence ID" value="KAK6189881.1"/>
    <property type="molecule type" value="Genomic_DNA"/>
</dbReference>
<keyword evidence="3" id="KW-1185">Reference proteome</keyword>
<sequence>MEGVFVFSCLVLAHLVIASGLTLLPVSYDCSNQQGCQNVKGQQCCLSKFRPRGKRSLSKQQSGYCAAFGTSGQSCLVEQGTQTAPYYICPCAPGYTCVASGFRDFPLGDLGTCQLQCTDNSECLKGQCCRIGEVLKGRKKRSAYNGVCTSFGTLGSKCVNGTDPLTYNNVHTECPCASPLDCNVSDGYRTIPVDFATCG</sequence>
<comment type="caution">
    <text evidence="2">The sequence shown here is derived from an EMBL/GenBank/DDBJ whole genome shotgun (WGS) entry which is preliminary data.</text>
</comment>
<accession>A0AAN8K6N0</accession>
<evidence type="ECO:0000313" key="2">
    <source>
        <dbReference type="EMBL" id="KAK6189881.1"/>
    </source>
</evidence>
<evidence type="ECO:0000256" key="1">
    <source>
        <dbReference type="SAM" id="SignalP"/>
    </source>
</evidence>
<dbReference type="AlphaFoldDB" id="A0AAN8K6N0"/>
<organism evidence="2 3">
    <name type="scientific">Patella caerulea</name>
    <name type="common">Rayed Mediterranean limpet</name>
    <dbReference type="NCBI Taxonomy" id="87958"/>
    <lineage>
        <taxon>Eukaryota</taxon>
        <taxon>Metazoa</taxon>
        <taxon>Spiralia</taxon>
        <taxon>Lophotrochozoa</taxon>
        <taxon>Mollusca</taxon>
        <taxon>Gastropoda</taxon>
        <taxon>Patellogastropoda</taxon>
        <taxon>Patelloidea</taxon>
        <taxon>Patellidae</taxon>
        <taxon>Patella</taxon>
    </lineage>
</organism>
<gene>
    <name evidence="2" type="ORF">SNE40_001856</name>
</gene>
<feature type="signal peptide" evidence="1">
    <location>
        <begin position="1"/>
        <end position="18"/>
    </location>
</feature>
<feature type="chain" id="PRO_5042952486" evidence="1">
    <location>
        <begin position="19"/>
        <end position="199"/>
    </location>
</feature>